<dbReference type="SFLD" id="SFLDF00027">
    <property type="entry name" value="p-type_atpase"/>
    <property type="match status" value="1"/>
</dbReference>
<evidence type="ECO:0000256" key="7">
    <source>
        <dbReference type="ARBA" id="ARBA00022723"/>
    </source>
</evidence>
<keyword evidence="17" id="KW-1185">Reference proteome</keyword>
<dbReference type="EMBL" id="FXZK01000001">
    <property type="protein sequence ID" value="SMY06908.1"/>
    <property type="molecule type" value="Genomic_DNA"/>
</dbReference>
<keyword evidence="16" id="KW-0378">Hydrolase</keyword>
<keyword evidence="11 14" id="KW-1133">Transmembrane helix</keyword>
<dbReference type="FunFam" id="3.30.70.100:FF:000005">
    <property type="entry name" value="Copper-exporting P-type ATPase A"/>
    <property type="match status" value="1"/>
</dbReference>
<keyword evidence="7 14" id="KW-0479">Metal-binding</keyword>
<feature type="transmembrane region" description="Helical" evidence="14">
    <location>
        <begin position="157"/>
        <end position="176"/>
    </location>
</feature>
<keyword evidence="13 14" id="KW-0472">Membrane</keyword>
<feature type="domain" description="HMA" evidence="15">
    <location>
        <begin position="3"/>
        <end position="66"/>
    </location>
</feature>
<dbReference type="InterPro" id="IPR018303">
    <property type="entry name" value="ATPase_P-typ_P_site"/>
</dbReference>
<dbReference type="GO" id="GO:0140581">
    <property type="term" value="F:P-type monovalent copper transporter activity"/>
    <property type="evidence" value="ECO:0007669"/>
    <property type="project" value="UniProtKB-EC"/>
</dbReference>
<dbReference type="InterPro" id="IPR023299">
    <property type="entry name" value="ATPase_P-typ_cyto_dom_N"/>
</dbReference>
<evidence type="ECO:0000313" key="16">
    <source>
        <dbReference type="EMBL" id="SMY06908.1"/>
    </source>
</evidence>
<dbReference type="InterPro" id="IPR059000">
    <property type="entry name" value="ATPase_P-type_domA"/>
</dbReference>
<dbReference type="Pfam" id="PF00403">
    <property type="entry name" value="HMA"/>
    <property type="match status" value="2"/>
</dbReference>
<dbReference type="InterPro" id="IPR017969">
    <property type="entry name" value="Heavy-metal-associated_CS"/>
</dbReference>
<dbReference type="Gene3D" id="3.40.1110.10">
    <property type="entry name" value="Calcium-transporting ATPase, cytoplasmic domain N"/>
    <property type="match status" value="1"/>
</dbReference>
<dbReference type="InterPro" id="IPR008250">
    <property type="entry name" value="ATPase_P-typ_transduc_dom_A_sf"/>
</dbReference>
<feature type="transmembrane region" description="Helical" evidence="14">
    <location>
        <begin position="774"/>
        <end position="796"/>
    </location>
</feature>
<dbReference type="PROSITE" id="PS01047">
    <property type="entry name" value="HMA_1"/>
    <property type="match status" value="1"/>
</dbReference>
<dbReference type="EC" id="7.2.2.8" evidence="3"/>
<evidence type="ECO:0000256" key="6">
    <source>
        <dbReference type="ARBA" id="ARBA00022692"/>
    </source>
</evidence>
<feature type="transmembrane region" description="Helical" evidence="14">
    <location>
        <begin position="257"/>
        <end position="276"/>
    </location>
</feature>
<evidence type="ECO:0000256" key="11">
    <source>
        <dbReference type="ARBA" id="ARBA00022989"/>
    </source>
</evidence>
<gene>
    <name evidence="16" type="primary">actP</name>
    <name evidence="16" type="ORF">LOM8899_01038</name>
</gene>
<evidence type="ECO:0000256" key="3">
    <source>
        <dbReference type="ARBA" id="ARBA00012517"/>
    </source>
</evidence>
<keyword evidence="10" id="KW-1278">Translocase</keyword>
<evidence type="ECO:0000256" key="2">
    <source>
        <dbReference type="ARBA" id="ARBA00006024"/>
    </source>
</evidence>
<dbReference type="PRINTS" id="PR00120">
    <property type="entry name" value="HATPASE"/>
</dbReference>
<dbReference type="Gene3D" id="3.30.70.100">
    <property type="match status" value="2"/>
</dbReference>
<evidence type="ECO:0000256" key="4">
    <source>
        <dbReference type="ARBA" id="ARBA00022448"/>
    </source>
</evidence>
<dbReference type="Gene3D" id="2.70.150.10">
    <property type="entry name" value="Calcium-transporting ATPase, cytoplasmic transduction domain A"/>
    <property type="match status" value="1"/>
</dbReference>
<dbReference type="OrthoDB" id="9807843at2"/>
<dbReference type="SUPFAM" id="SSF81665">
    <property type="entry name" value="Calcium ATPase, transmembrane domain M"/>
    <property type="match status" value="1"/>
</dbReference>
<name>A0A238LBA0_9RHOB</name>
<evidence type="ECO:0000256" key="10">
    <source>
        <dbReference type="ARBA" id="ARBA00022967"/>
    </source>
</evidence>
<dbReference type="InterPro" id="IPR044492">
    <property type="entry name" value="P_typ_ATPase_HD_dom"/>
</dbReference>
<evidence type="ECO:0000256" key="12">
    <source>
        <dbReference type="ARBA" id="ARBA00023065"/>
    </source>
</evidence>
<dbReference type="InterPro" id="IPR006121">
    <property type="entry name" value="HMA_dom"/>
</dbReference>
<feature type="transmembrane region" description="Helical" evidence="14">
    <location>
        <begin position="749"/>
        <end position="768"/>
    </location>
</feature>
<evidence type="ECO:0000256" key="9">
    <source>
        <dbReference type="ARBA" id="ARBA00022840"/>
    </source>
</evidence>
<feature type="domain" description="HMA" evidence="15">
    <location>
        <begin position="68"/>
        <end position="134"/>
    </location>
</feature>
<dbReference type="GO" id="GO:0005524">
    <property type="term" value="F:ATP binding"/>
    <property type="evidence" value="ECO:0007669"/>
    <property type="project" value="UniProtKB-UniRule"/>
</dbReference>
<keyword evidence="6 14" id="KW-0812">Transmembrane</keyword>
<dbReference type="NCBIfam" id="TIGR01525">
    <property type="entry name" value="ATPase-IB_hvy"/>
    <property type="match status" value="1"/>
</dbReference>
<evidence type="ECO:0000313" key="17">
    <source>
        <dbReference type="Proteomes" id="UP000201613"/>
    </source>
</evidence>
<reference evidence="16 17" key="1">
    <citation type="submission" date="2017-05" db="EMBL/GenBank/DDBJ databases">
        <authorList>
            <person name="Song R."/>
            <person name="Chenine A.L."/>
            <person name="Ruprecht R.M."/>
        </authorList>
    </citation>
    <scope>NUCLEOTIDE SEQUENCE [LARGE SCALE GENOMIC DNA]</scope>
    <source>
        <strain evidence="16 17">CECT 8899</strain>
    </source>
</reference>
<dbReference type="GO" id="GO:0043682">
    <property type="term" value="F:P-type divalent copper transporter activity"/>
    <property type="evidence" value="ECO:0007669"/>
    <property type="project" value="TreeGrafter"/>
</dbReference>
<keyword evidence="9 14" id="KW-0067">ATP-binding</keyword>
<evidence type="ECO:0000256" key="8">
    <source>
        <dbReference type="ARBA" id="ARBA00022741"/>
    </source>
</evidence>
<dbReference type="GO" id="GO:0005507">
    <property type="term" value="F:copper ion binding"/>
    <property type="evidence" value="ECO:0007669"/>
    <property type="project" value="TreeGrafter"/>
</dbReference>
<evidence type="ECO:0000259" key="15">
    <source>
        <dbReference type="PROSITE" id="PS50846"/>
    </source>
</evidence>
<keyword evidence="5 14" id="KW-1003">Cell membrane</keyword>
<dbReference type="PROSITE" id="PS00154">
    <property type="entry name" value="ATPASE_E1_E2"/>
    <property type="match status" value="1"/>
</dbReference>
<evidence type="ECO:0000256" key="1">
    <source>
        <dbReference type="ARBA" id="ARBA00004651"/>
    </source>
</evidence>
<comment type="subcellular location">
    <subcellularLocation>
        <location evidence="1">Cell membrane</location>
        <topology evidence="1">Multi-pass membrane protein</topology>
    </subcellularLocation>
</comment>
<dbReference type="CDD" id="cd00371">
    <property type="entry name" value="HMA"/>
    <property type="match status" value="2"/>
</dbReference>
<keyword evidence="4" id="KW-0813">Transport</keyword>
<dbReference type="SUPFAM" id="SSF81653">
    <property type="entry name" value="Calcium ATPase, transduction domain A"/>
    <property type="match status" value="1"/>
</dbReference>
<dbReference type="PANTHER" id="PTHR43520">
    <property type="entry name" value="ATP7, ISOFORM B"/>
    <property type="match status" value="1"/>
</dbReference>
<dbReference type="SUPFAM" id="SSF56784">
    <property type="entry name" value="HAD-like"/>
    <property type="match status" value="1"/>
</dbReference>
<dbReference type="Pfam" id="PF00122">
    <property type="entry name" value="E1-E2_ATPase"/>
    <property type="match status" value="1"/>
</dbReference>
<dbReference type="InterPro" id="IPR036163">
    <property type="entry name" value="HMA_dom_sf"/>
</dbReference>
<dbReference type="InterPro" id="IPR027256">
    <property type="entry name" value="P-typ_ATPase_IB"/>
</dbReference>
<dbReference type="InterPro" id="IPR036412">
    <property type="entry name" value="HAD-like_sf"/>
</dbReference>
<dbReference type="InterPro" id="IPR023298">
    <property type="entry name" value="ATPase_P-typ_TM_dom_sf"/>
</dbReference>
<evidence type="ECO:0000256" key="13">
    <source>
        <dbReference type="ARBA" id="ARBA00023136"/>
    </source>
</evidence>
<dbReference type="GO" id="GO:0055070">
    <property type="term" value="P:copper ion homeostasis"/>
    <property type="evidence" value="ECO:0007669"/>
    <property type="project" value="TreeGrafter"/>
</dbReference>
<organism evidence="16 17">
    <name type="scientific">Flavimaricola marinus</name>
    <dbReference type="NCBI Taxonomy" id="1819565"/>
    <lineage>
        <taxon>Bacteria</taxon>
        <taxon>Pseudomonadati</taxon>
        <taxon>Pseudomonadota</taxon>
        <taxon>Alphaproteobacteria</taxon>
        <taxon>Rhodobacterales</taxon>
        <taxon>Paracoccaceae</taxon>
        <taxon>Flavimaricola</taxon>
    </lineage>
</organism>
<dbReference type="SFLD" id="SFLDG00002">
    <property type="entry name" value="C1.7:_P-type_atpase_like"/>
    <property type="match status" value="1"/>
</dbReference>
<keyword evidence="8 14" id="KW-0547">Nucleotide-binding</keyword>
<dbReference type="Gene3D" id="3.40.50.1000">
    <property type="entry name" value="HAD superfamily/HAD-like"/>
    <property type="match status" value="1"/>
</dbReference>
<feature type="transmembrane region" description="Helical" evidence="14">
    <location>
        <begin position="229"/>
        <end position="251"/>
    </location>
</feature>
<dbReference type="PRINTS" id="PR00119">
    <property type="entry name" value="CATATPASE"/>
</dbReference>
<dbReference type="PROSITE" id="PS50846">
    <property type="entry name" value="HMA_2"/>
    <property type="match status" value="2"/>
</dbReference>
<protein>
    <recommendedName>
        <fullName evidence="3">P-type Cu(+) transporter</fullName>
        <ecNumber evidence="3">7.2.2.8</ecNumber>
    </recommendedName>
</protein>
<dbReference type="CDD" id="cd02094">
    <property type="entry name" value="P-type_ATPase_Cu-like"/>
    <property type="match status" value="1"/>
</dbReference>
<dbReference type="SUPFAM" id="SSF55008">
    <property type="entry name" value="HMA, heavy metal-associated domain"/>
    <property type="match status" value="2"/>
</dbReference>
<evidence type="ECO:0000256" key="14">
    <source>
        <dbReference type="RuleBase" id="RU362081"/>
    </source>
</evidence>
<dbReference type="GO" id="GO:0060003">
    <property type="term" value="P:copper ion export"/>
    <property type="evidence" value="ECO:0007669"/>
    <property type="project" value="UniProtKB-ARBA"/>
</dbReference>
<comment type="similarity">
    <text evidence="2 14">Belongs to the cation transport ATPase (P-type) (TC 3.A.3) family. Type IB subfamily.</text>
</comment>
<dbReference type="AlphaFoldDB" id="A0A238LBA0"/>
<feature type="transmembrane region" description="Helical" evidence="14">
    <location>
        <begin position="410"/>
        <end position="432"/>
    </location>
</feature>
<feature type="transmembrane region" description="Helical" evidence="14">
    <location>
        <begin position="182"/>
        <end position="208"/>
    </location>
</feature>
<dbReference type="FunFam" id="2.70.150.10:FF:000020">
    <property type="entry name" value="Copper-exporting P-type ATPase A"/>
    <property type="match status" value="1"/>
</dbReference>
<keyword evidence="12" id="KW-0406">Ion transport</keyword>
<sequence length="803" mass="82998">MTQHFNLSLDGMSCASCVARVDRALHAVPGVSEVNVNLATETARVTTDGEIGPLVDALETAGYPARIKQLDVSVEGMTCAGCAGRAKKGLSAVPGVIEADVNLATERARIRYVEGQVDVSDLVAAAKAAGYPLRLERSEPEVDRKADEAQALARQTWIAAALTLPVFVVEMGGHLFPPFHHLIAQTIGTQTSWVIQFVLVSIVLAGPGRQFYAKGYPSLFRLAPDMNSLVALGTSAAYLFSVVATFAPGLLSEGTRAVYFEAAAVIVVLILLGRTLEARAKGRTGAAIRKLAGLRPKTARVIRDGVEADIPVADVVVGDVLALRPGDRVAVDGQVRSGASFIDESMLSGEPIPVEKAEGDTVIGGTINGNGALTYAATHVGADTVLAQIVRMVEDAQGARLPIQALVDKITLWFVPAVMALAALTVLVWVVIGPSPALGFALVAGVSVLIIACPCAMGLATPTSIMVGTGRAAELGVLFRKGEALQALTGVSTVAMDKTGTLTVGRPDLADLRVEPEFDEAQALAILASAEAGSEHPVAGAIQRAAAAKGVTKPKATSFEAIPGFGVQAMIDGQTVLVGAERLMQRERIALPDVSDLAAMGRSPMFLALDGRLVATFTVSDQIKPGSAAAVKALQDLGLKVAMITGDGETTAQAVAAELGIDEVIAGVLPDGKVAAIERLQSGGRVAFVGDGINDAPALARADVGIAIGTGTDVAIETADVVLMSGEMGGVINAFAISRATMRNIRQNLIWAFGYNVALIPVAAGALYPLNGTLLSPMLAAGAMALSSVFVLSNALRLRWVTA</sequence>
<dbReference type="Pfam" id="PF00702">
    <property type="entry name" value="Hydrolase"/>
    <property type="match status" value="1"/>
</dbReference>
<dbReference type="RefSeq" id="WP_093991025.1">
    <property type="nucleotide sequence ID" value="NZ_FXZK01000001.1"/>
</dbReference>
<dbReference type="InterPro" id="IPR023214">
    <property type="entry name" value="HAD_sf"/>
</dbReference>
<dbReference type="NCBIfam" id="TIGR01494">
    <property type="entry name" value="ATPase_P-type"/>
    <property type="match status" value="1"/>
</dbReference>
<dbReference type="SFLD" id="SFLDS00003">
    <property type="entry name" value="Haloacid_Dehalogenase"/>
    <property type="match status" value="1"/>
</dbReference>
<dbReference type="NCBIfam" id="TIGR01511">
    <property type="entry name" value="ATPase-IB1_Cu"/>
    <property type="match status" value="1"/>
</dbReference>
<dbReference type="Proteomes" id="UP000201613">
    <property type="component" value="Unassembled WGS sequence"/>
</dbReference>
<feature type="transmembrane region" description="Helical" evidence="14">
    <location>
        <begin position="438"/>
        <end position="461"/>
    </location>
</feature>
<accession>A0A238LBA0</accession>
<dbReference type="PANTHER" id="PTHR43520:SF8">
    <property type="entry name" value="P-TYPE CU(+) TRANSPORTER"/>
    <property type="match status" value="1"/>
</dbReference>
<evidence type="ECO:0000256" key="5">
    <source>
        <dbReference type="ARBA" id="ARBA00022475"/>
    </source>
</evidence>
<dbReference type="GO" id="GO:0005886">
    <property type="term" value="C:plasma membrane"/>
    <property type="evidence" value="ECO:0007669"/>
    <property type="project" value="UniProtKB-SubCell"/>
</dbReference>
<dbReference type="GO" id="GO:0016887">
    <property type="term" value="F:ATP hydrolysis activity"/>
    <property type="evidence" value="ECO:0007669"/>
    <property type="project" value="InterPro"/>
</dbReference>
<dbReference type="InterPro" id="IPR001757">
    <property type="entry name" value="P_typ_ATPase"/>
</dbReference>
<proteinExistence type="inferred from homology"/>